<feature type="compositionally biased region" description="Basic and acidic residues" evidence="1">
    <location>
        <begin position="77"/>
        <end position="87"/>
    </location>
</feature>
<protein>
    <submittedName>
        <fullName evidence="2">Uncharacterized protein</fullName>
    </submittedName>
</protein>
<dbReference type="EMBL" id="AP023177">
    <property type="protein sequence ID" value="BCF94889.1"/>
    <property type="molecule type" value="Genomic_DNA"/>
</dbReference>
<feature type="compositionally biased region" description="Basic and acidic residues" evidence="1">
    <location>
        <begin position="41"/>
        <end position="52"/>
    </location>
</feature>
<gene>
    <name evidence="2" type="ORF">PPGU16_79560</name>
</gene>
<feature type="region of interest" description="Disordered" evidence="1">
    <location>
        <begin position="36"/>
        <end position="87"/>
    </location>
</feature>
<keyword evidence="2" id="KW-0614">Plasmid</keyword>
<reference evidence="2 3" key="1">
    <citation type="journal article" date="2020" name="Genes (Basel)">
        <title>Genomic Comparison of Insect Gut Symbionts from Divergent Burkholderia Subclades.</title>
        <authorList>
            <person name="Takeshita K."/>
            <person name="Kikuchi Y."/>
        </authorList>
    </citation>
    <scope>NUCLEOTIDE SEQUENCE [LARGE SCALE GENOMIC DNA]</scope>
    <source>
        <strain evidence="2 3">PGU16</strain>
        <plasmid evidence="2 3">PPGU16_p2</plasmid>
    </source>
</reference>
<organism evidence="2 3">
    <name type="scientific">Paraburkholderia largidicola</name>
    <dbReference type="NCBI Taxonomy" id="3014751"/>
    <lineage>
        <taxon>Bacteria</taxon>
        <taxon>Pseudomonadati</taxon>
        <taxon>Pseudomonadota</taxon>
        <taxon>Betaproteobacteria</taxon>
        <taxon>Burkholderiales</taxon>
        <taxon>Burkholderiaceae</taxon>
        <taxon>Paraburkholderia</taxon>
    </lineage>
</organism>
<proteinExistence type="predicted"/>
<dbReference type="AlphaFoldDB" id="A0A7I8C2V6"/>
<geneLocation type="plasmid" evidence="2 3">
    <name>PPGU16_p2</name>
</geneLocation>
<accession>A0A7I8C2V6</accession>
<evidence type="ECO:0000256" key="1">
    <source>
        <dbReference type="SAM" id="MobiDB-lite"/>
    </source>
</evidence>
<keyword evidence="3" id="KW-1185">Reference proteome</keyword>
<dbReference type="Proteomes" id="UP000510888">
    <property type="component" value="Plasmid PPGU16_p2"/>
</dbReference>
<name>A0A7I8C2V6_9BURK</name>
<sequence>MRLLAKVSEYPAGDWGRSARRLRNSEHFNLFRELAMGNRPQEQRAPDDRTQDAVDEAVEDTFPASDAPAMGGTTRIELLDETRPPGK</sequence>
<evidence type="ECO:0000313" key="2">
    <source>
        <dbReference type="EMBL" id="BCF94889.1"/>
    </source>
</evidence>
<dbReference type="KEGG" id="plad:PPGU16_79560"/>
<evidence type="ECO:0000313" key="3">
    <source>
        <dbReference type="Proteomes" id="UP000510888"/>
    </source>
</evidence>
<dbReference type="RefSeq" id="WP_180727242.1">
    <property type="nucleotide sequence ID" value="NZ_AP023177.1"/>
</dbReference>